<sequence>MIPTNGQYGGEIRQTVYEKANDFIACRRDRSLRPLHFTDISLSEFSAELVGYLSVLNEGGSIAFSRGENLAGVRLSKSLERLFSTPTPLVTDGPPLSWTTIILSAGPHFHGPSPLKIGESVVELSHGDLELLRSGRPWRFLSPWPDKDDCEKELQSILEKISEVERCLKHHRDEVAKLPESQHLVTRQGEVPHLDGACGHPLCDDPFGARTSGNETSGNQDPPPSLTGTRHPSSDQPTQLITQSLEDRRLSGGTTTRNEMQRASQPQPVTVASQGFRLHASDFIQKLSDGKRILDDARNKEAMRWSEDGRSFFLGLESKFPAHLHAELSTKSYQSLVRKLYYYGFHKTGGAYHHELFIRGQASSIKPARQMSHSPSPQQRRPRYKVIPRKRGRESI</sequence>
<accession>A0A9W9HQV1</accession>
<name>A0A9W9HQV1_9EURO</name>
<gene>
    <name evidence="7" type="ORF">N7492_008504</name>
</gene>
<evidence type="ECO:0000256" key="2">
    <source>
        <dbReference type="ARBA" id="ARBA00023125"/>
    </source>
</evidence>
<dbReference type="GO" id="GO:0003700">
    <property type="term" value="F:DNA-binding transcription factor activity"/>
    <property type="evidence" value="ECO:0007669"/>
    <property type="project" value="InterPro"/>
</dbReference>
<feature type="compositionally biased region" description="Polar residues" evidence="5">
    <location>
        <begin position="252"/>
        <end position="269"/>
    </location>
</feature>
<reference evidence="7" key="2">
    <citation type="journal article" date="2023" name="IMA Fungus">
        <title>Comparative genomic study of the Penicillium genus elucidates a diverse pangenome and 15 lateral gene transfer events.</title>
        <authorList>
            <person name="Petersen C."/>
            <person name="Sorensen T."/>
            <person name="Nielsen M.R."/>
            <person name="Sondergaard T.E."/>
            <person name="Sorensen J.L."/>
            <person name="Fitzpatrick D.A."/>
            <person name="Frisvad J.C."/>
            <person name="Nielsen K.L."/>
        </authorList>
    </citation>
    <scope>NUCLEOTIDE SEQUENCE</scope>
    <source>
        <strain evidence="7">IBT 21917</strain>
    </source>
</reference>
<dbReference type="OrthoDB" id="4360491at2759"/>
<keyword evidence="2" id="KW-0238">DNA-binding</keyword>
<dbReference type="Gene3D" id="1.10.10.10">
    <property type="entry name" value="Winged helix-like DNA-binding domain superfamily/Winged helix DNA-binding domain"/>
    <property type="match status" value="1"/>
</dbReference>
<dbReference type="InterPro" id="IPR036390">
    <property type="entry name" value="WH_DNA-bd_sf"/>
</dbReference>
<feature type="region of interest" description="Disordered" evidence="5">
    <location>
        <begin position="366"/>
        <end position="396"/>
    </location>
</feature>
<feature type="compositionally biased region" description="Basic residues" evidence="5">
    <location>
        <begin position="380"/>
        <end position="396"/>
    </location>
</feature>
<feature type="compositionally biased region" description="Polar residues" evidence="5">
    <location>
        <begin position="211"/>
        <end position="244"/>
    </location>
</feature>
<proteinExistence type="inferred from homology"/>
<dbReference type="SUPFAM" id="SSF46785">
    <property type="entry name" value="Winged helix' DNA-binding domain"/>
    <property type="match status" value="1"/>
</dbReference>
<evidence type="ECO:0000256" key="1">
    <source>
        <dbReference type="ARBA" id="ARBA00004123"/>
    </source>
</evidence>
<dbReference type="GO" id="GO:0043565">
    <property type="term" value="F:sequence-specific DNA binding"/>
    <property type="evidence" value="ECO:0007669"/>
    <property type="project" value="InterPro"/>
</dbReference>
<dbReference type="Proteomes" id="UP001146351">
    <property type="component" value="Unassembled WGS sequence"/>
</dbReference>
<evidence type="ECO:0000259" key="6">
    <source>
        <dbReference type="SMART" id="SM00415"/>
    </source>
</evidence>
<reference evidence="7" key="1">
    <citation type="submission" date="2022-11" db="EMBL/GenBank/DDBJ databases">
        <authorList>
            <person name="Petersen C."/>
        </authorList>
    </citation>
    <scope>NUCLEOTIDE SEQUENCE</scope>
    <source>
        <strain evidence="7">IBT 21917</strain>
    </source>
</reference>
<dbReference type="AlphaFoldDB" id="A0A9W9HQV1"/>
<keyword evidence="8" id="KW-1185">Reference proteome</keyword>
<dbReference type="SMART" id="SM00415">
    <property type="entry name" value="HSF"/>
    <property type="match status" value="1"/>
</dbReference>
<dbReference type="EMBL" id="JAPQKO010000006">
    <property type="protein sequence ID" value="KAJ5155701.1"/>
    <property type="molecule type" value="Genomic_DNA"/>
</dbReference>
<evidence type="ECO:0000313" key="8">
    <source>
        <dbReference type="Proteomes" id="UP001146351"/>
    </source>
</evidence>
<keyword evidence="3" id="KW-0539">Nucleus</keyword>
<dbReference type="InterPro" id="IPR000232">
    <property type="entry name" value="HSF_DNA-bd"/>
</dbReference>
<comment type="subcellular location">
    <subcellularLocation>
        <location evidence="1">Nucleus</location>
    </subcellularLocation>
</comment>
<evidence type="ECO:0000256" key="5">
    <source>
        <dbReference type="SAM" id="MobiDB-lite"/>
    </source>
</evidence>
<evidence type="ECO:0000313" key="7">
    <source>
        <dbReference type="EMBL" id="KAJ5155701.1"/>
    </source>
</evidence>
<dbReference type="InterPro" id="IPR036388">
    <property type="entry name" value="WH-like_DNA-bd_sf"/>
</dbReference>
<evidence type="ECO:0000256" key="4">
    <source>
        <dbReference type="RuleBase" id="RU004020"/>
    </source>
</evidence>
<dbReference type="GO" id="GO:0005634">
    <property type="term" value="C:nucleus"/>
    <property type="evidence" value="ECO:0007669"/>
    <property type="project" value="UniProtKB-SubCell"/>
</dbReference>
<evidence type="ECO:0000256" key="3">
    <source>
        <dbReference type="ARBA" id="ARBA00023242"/>
    </source>
</evidence>
<comment type="caution">
    <text evidence="7">The sequence shown here is derived from an EMBL/GenBank/DDBJ whole genome shotgun (WGS) entry which is preliminary data.</text>
</comment>
<feature type="region of interest" description="Disordered" evidence="5">
    <location>
        <begin position="205"/>
        <end position="269"/>
    </location>
</feature>
<protein>
    <recommendedName>
        <fullName evidence="6">HSF-type DNA-binding domain-containing protein</fullName>
    </recommendedName>
</protein>
<comment type="similarity">
    <text evidence="4">Belongs to the HSF family.</text>
</comment>
<organism evidence="7 8">
    <name type="scientific">Penicillium capsulatum</name>
    <dbReference type="NCBI Taxonomy" id="69766"/>
    <lineage>
        <taxon>Eukaryota</taxon>
        <taxon>Fungi</taxon>
        <taxon>Dikarya</taxon>
        <taxon>Ascomycota</taxon>
        <taxon>Pezizomycotina</taxon>
        <taxon>Eurotiomycetes</taxon>
        <taxon>Eurotiomycetidae</taxon>
        <taxon>Eurotiales</taxon>
        <taxon>Aspergillaceae</taxon>
        <taxon>Penicillium</taxon>
    </lineage>
</organism>
<feature type="domain" description="HSF-type DNA-binding" evidence="6">
    <location>
        <begin position="279"/>
        <end position="371"/>
    </location>
</feature>
<dbReference type="Pfam" id="PF00447">
    <property type="entry name" value="HSF_DNA-bind"/>
    <property type="match status" value="1"/>
</dbReference>